<protein>
    <recommendedName>
        <fullName evidence="8">Actin-binding protein</fullName>
    </recommendedName>
</protein>
<dbReference type="AlphaFoldDB" id="A0A1E3NXY2"/>
<feature type="compositionally biased region" description="Acidic residues" evidence="3">
    <location>
        <begin position="426"/>
        <end position="443"/>
    </location>
</feature>
<feature type="compositionally biased region" description="Low complexity" evidence="3">
    <location>
        <begin position="148"/>
        <end position="159"/>
    </location>
</feature>
<feature type="domain" description="SH3" evidence="4">
    <location>
        <begin position="496"/>
        <end position="555"/>
    </location>
</feature>
<dbReference type="PROSITE" id="PS50002">
    <property type="entry name" value="SH3"/>
    <property type="match status" value="1"/>
</dbReference>
<evidence type="ECO:0008006" key="8">
    <source>
        <dbReference type="Google" id="ProtNLM"/>
    </source>
</evidence>
<dbReference type="PROSITE" id="PS51263">
    <property type="entry name" value="ADF_H"/>
    <property type="match status" value="1"/>
</dbReference>
<dbReference type="CDD" id="cd11281">
    <property type="entry name" value="ADF_drebrin_like"/>
    <property type="match status" value="1"/>
</dbReference>
<dbReference type="InterPro" id="IPR002108">
    <property type="entry name" value="ADF-H"/>
</dbReference>
<dbReference type="InterPro" id="IPR001452">
    <property type="entry name" value="SH3_domain"/>
</dbReference>
<evidence type="ECO:0000256" key="2">
    <source>
        <dbReference type="PROSITE-ProRule" id="PRU00192"/>
    </source>
</evidence>
<dbReference type="PRINTS" id="PR00452">
    <property type="entry name" value="SH3DOMAIN"/>
</dbReference>
<evidence type="ECO:0000259" key="4">
    <source>
        <dbReference type="PROSITE" id="PS50002"/>
    </source>
</evidence>
<organism evidence="6 7">
    <name type="scientific">Wickerhamomyces anomalus (strain ATCC 58044 / CBS 1984 / NCYC 433 / NRRL Y-366-8)</name>
    <name type="common">Yeast</name>
    <name type="synonym">Hansenula anomala</name>
    <dbReference type="NCBI Taxonomy" id="683960"/>
    <lineage>
        <taxon>Eukaryota</taxon>
        <taxon>Fungi</taxon>
        <taxon>Dikarya</taxon>
        <taxon>Ascomycota</taxon>
        <taxon>Saccharomycotina</taxon>
        <taxon>Saccharomycetes</taxon>
        <taxon>Phaffomycetales</taxon>
        <taxon>Wickerhamomycetaceae</taxon>
        <taxon>Wickerhamomyces</taxon>
    </lineage>
</organism>
<proteinExistence type="predicted"/>
<feature type="compositionally biased region" description="Acidic residues" evidence="3">
    <location>
        <begin position="357"/>
        <end position="366"/>
    </location>
</feature>
<name>A0A1E3NXY2_WICAA</name>
<feature type="compositionally biased region" description="Acidic residues" evidence="3">
    <location>
        <begin position="197"/>
        <end position="207"/>
    </location>
</feature>
<dbReference type="GO" id="GO:0030479">
    <property type="term" value="C:actin cortical patch"/>
    <property type="evidence" value="ECO:0007669"/>
    <property type="project" value="EnsemblFungi"/>
</dbReference>
<dbReference type="GO" id="GO:0000147">
    <property type="term" value="P:actin cortical patch assembly"/>
    <property type="evidence" value="ECO:0007669"/>
    <property type="project" value="EnsemblFungi"/>
</dbReference>
<feature type="compositionally biased region" description="Basic and acidic residues" evidence="3">
    <location>
        <begin position="233"/>
        <end position="267"/>
    </location>
</feature>
<dbReference type="GO" id="GO:0051015">
    <property type="term" value="F:actin filament binding"/>
    <property type="evidence" value="ECO:0007669"/>
    <property type="project" value="EnsemblFungi"/>
</dbReference>
<reference evidence="6 7" key="1">
    <citation type="journal article" date="2016" name="Proc. Natl. Acad. Sci. U.S.A.">
        <title>Comparative genomics of biotechnologically important yeasts.</title>
        <authorList>
            <person name="Riley R."/>
            <person name="Haridas S."/>
            <person name="Wolfe K.H."/>
            <person name="Lopes M.R."/>
            <person name="Hittinger C.T."/>
            <person name="Goeker M."/>
            <person name="Salamov A.A."/>
            <person name="Wisecaver J.H."/>
            <person name="Long T.M."/>
            <person name="Calvey C.H."/>
            <person name="Aerts A.L."/>
            <person name="Barry K.W."/>
            <person name="Choi C."/>
            <person name="Clum A."/>
            <person name="Coughlan A.Y."/>
            <person name="Deshpande S."/>
            <person name="Douglass A.P."/>
            <person name="Hanson S.J."/>
            <person name="Klenk H.-P."/>
            <person name="LaButti K.M."/>
            <person name="Lapidus A."/>
            <person name="Lindquist E.A."/>
            <person name="Lipzen A.M."/>
            <person name="Meier-Kolthoff J.P."/>
            <person name="Ohm R.A."/>
            <person name="Otillar R.P."/>
            <person name="Pangilinan J.L."/>
            <person name="Peng Y."/>
            <person name="Rokas A."/>
            <person name="Rosa C.A."/>
            <person name="Scheuner C."/>
            <person name="Sibirny A.A."/>
            <person name="Slot J.C."/>
            <person name="Stielow J.B."/>
            <person name="Sun H."/>
            <person name="Kurtzman C.P."/>
            <person name="Blackwell M."/>
            <person name="Grigoriev I.V."/>
            <person name="Jeffries T.W."/>
        </authorList>
    </citation>
    <scope>NUCLEOTIDE SEQUENCE [LARGE SCALE GENOMIC DNA]</scope>
    <source>
        <strain evidence="7">ATCC 58044 / CBS 1984 / NCYC 433 / NRRL Y-366-8</strain>
    </source>
</reference>
<dbReference type="SUPFAM" id="SSF55753">
    <property type="entry name" value="Actin depolymerizing proteins"/>
    <property type="match status" value="1"/>
</dbReference>
<dbReference type="Proteomes" id="UP000094112">
    <property type="component" value="Unassembled WGS sequence"/>
</dbReference>
<dbReference type="GO" id="GO:0005884">
    <property type="term" value="C:actin filament"/>
    <property type="evidence" value="ECO:0007669"/>
    <property type="project" value="TreeGrafter"/>
</dbReference>
<dbReference type="GO" id="GO:2000601">
    <property type="term" value="P:positive regulation of Arp2/3 complex-mediated actin nucleation"/>
    <property type="evidence" value="ECO:0007669"/>
    <property type="project" value="EnsemblFungi"/>
</dbReference>
<dbReference type="InterPro" id="IPR036028">
    <property type="entry name" value="SH3-like_dom_sf"/>
</dbReference>
<feature type="compositionally biased region" description="Basic and acidic residues" evidence="3">
    <location>
        <begin position="385"/>
        <end position="394"/>
    </location>
</feature>
<accession>A0A1E3NXY2</accession>
<dbReference type="InterPro" id="IPR029006">
    <property type="entry name" value="ADF-H/Gelsolin-like_dom_sf"/>
</dbReference>
<dbReference type="RefSeq" id="XP_019037131.1">
    <property type="nucleotide sequence ID" value="XM_019184999.1"/>
</dbReference>
<dbReference type="Pfam" id="PF00241">
    <property type="entry name" value="Cofilin_ADF"/>
    <property type="match status" value="1"/>
</dbReference>
<sequence>MEQINLSTHGKDIQKSYEQVVRGDPSTTWVIYGPDSSKAYKVAEQGTSFEEFLESFDESQIQFGLARVNPPGSDVQKNLLIGWCPDSAPIKSRSSFAQNFAEVSRLLKGYHIQVTARDTDDLDRDELLSRVSAAAGARYSIQSARTNAPSSTSSPAPKAFKPKPAEAPKPAVSKPSPKPEPQVIKPSPASIAKKEAEDEWNEPEIEERDFSKNPLKPNTSTYKPIGRVNLQDVIKEEKSRPDPRLEIEQLKEKERLKKDKELDDYLKTKSATYGAKAPTPSSGLKKDNDKVVGGISKAFGTENGKTPAQLWAERKQKSAGATPEPVSQEEEDKKEVEQVEEEVNVSDLKKKFNNLDVEAEKEEEEESKLPHPSPGLQNAFPKITKLSDKHDFESQKPPAFKNGIPSPGIKSAFPGSDRSEFPGLEKEEEEPKQEEEEEEEEEEAPKPSLPSRGAVPPPPPARNESPAPSLPTRQKEPEPVPEPEPEPEVEEEEQEEAGAIAIAEYDYEASEDNELTFAEGQRIVNIQFVDEDWWLGETEGGDKGLFPANYVTLEQ</sequence>
<keyword evidence="7" id="KW-1185">Reference proteome</keyword>
<dbReference type="OrthoDB" id="5971719at2759"/>
<dbReference type="Pfam" id="PF14604">
    <property type="entry name" value="SH3_9"/>
    <property type="match status" value="1"/>
</dbReference>
<dbReference type="GO" id="GO:0051016">
    <property type="term" value="P:barbed-end actin filament capping"/>
    <property type="evidence" value="ECO:0007669"/>
    <property type="project" value="EnsemblFungi"/>
</dbReference>
<keyword evidence="1 2" id="KW-0728">SH3 domain</keyword>
<dbReference type="SMART" id="SM00326">
    <property type="entry name" value="SH3"/>
    <property type="match status" value="1"/>
</dbReference>
<dbReference type="SMART" id="SM00102">
    <property type="entry name" value="ADF"/>
    <property type="match status" value="1"/>
</dbReference>
<feature type="region of interest" description="Disordered" evidence="3">
    <location>
        <begin position="142"/>
        <end position="500"/>
    </location>
</feature>
<evidence type="ECO:0000259" key="5">
    <source>
        <dbReference type="PROSITE" id="PS51263"/>
    </source>
</evidence>
<dbReference type="SUPFAM" id="SSF50044">
    <property type="entry name" value="SH3-domain"/>
    <property type="match status" value="1"/>
</dbReference>
<dbReference type="CDD" id="cd11819">
    <property type="entry name" value="SH3_Cortactin_like"/>
    <property type="match status" value="1"/>
</dbReference>
<dbReference type="STRING" id="683960.A0A1E3NXY2"/>
<evidence type="ECO:0000256" key="3">
    <source>
        <dbReference type="SAM" id="MobiDB-lite"/>
    </source>
</evidence>
<evidence type="ECO:0000313" key="7">
    <source>
        <dbReference type="Proteomes" id="UP000094112"/>
    </source>
</evidence>
<dbReference type="PANTHER" id="PTHR10829:SF25">
    <property type="entry name" value="DREBRIN-LIKE PROTEIN"/>
    <property type="match status" value="1"/>
</dbReference>
<dbReference type="GeneID" id="30202245"/>
<feature type="domain" description="ADF-H" evidence="5">
    <location>
        <begin position="5"/>
        <end position="132"/>
    </location>
</feature>
<dbReference type="EMBL" id="KV454212">
    <property type="protein sequence ID" value="ODQ57924.1"/>
    <property type="molecule type" value="Genomic_DNA"/>
</dbReference>
<evidence type="ECO:0000313" key="6">
    <source>
        <dbReference type="EMBL" id="ODQ57924.1"/>
    </source>
</evidence>
<dbReference type="Gene3D" id="2.30.30.40">
    <property type="entry name" value="SH3 Domains"/>
    <property type="match status" value="1"/>
</dbReference>
<gene>
    <name evidence="6" type="ORF">WICANDRAFT_80088</name>
</gene>
<evidence type="ECO:0000256" key="1">
    <source>
        <dbReference type="ARBA" id="ARBA00022443"/>
    </source>
</evidence>
<feature type="compositionally biased region" description="Acidic residues" evidence="3">
    <location>
        <begin position="479"/>
        <end position="496"/>
    </location>
</feature>
<dbReference type="GO" id="GO:0044379">
    <property type="term" value="P:protein localization to actin cortical patch"/>
    <property type="evidence" value="ECO:0007669"/>
    <property type="project" value="EnsemblFungi"/>
</dbReference>
<dbReference type="Gene3D" id="3.40.20.10">
    <property type="entry name" value="Severin"/>
    <property type="match status" value="1"/>
</dbReference>
<dbReference type="PANTHER" id="PTHR10829">
    <property type="entry name" value="CORTACTIN AND DREBRIN"/>
    <property type="match status" value="1"/>
</dbReference>
<dbReference type="GO" id="GO:0030427">
    <property type="term" value="C:site of polarized growth"/>
    <property type="evidence" value="ECO:0007669"/>
    <property type="project" value="TreeGrafter"/>
</dbReference>